<gene>
    <name evidence="3" type="ORF">HMPREF0063_10273</name>
</gene>
<evidence type="ECO:0000259" key="2">
    <source>
        <dbReference type="Pfam" id="PF12728"/>
    </source>
</evidence>
<dbReference type="HOGENOM" id="CLU_140176_9_1_11"/>
<feature type="region of interest" description="Disordered" evidence="1">
    <location>
        <begin position="1"/>
        <end position="27"/>
    </location>
</feature>
<dbReference type="Pfam" id="PF12728">
    <property type="entry name" value="HTH_17"/>
    <property type="match status" value="1"/>
</dbReference>
<keyword evidence="4" id="KW-1185">Reference proteome</keyword>
<feature type="compositionally biased region" description="Basic residues" evidence="1">
    <location>
        <begin position="1"/>
        <end position="11"/>
    </location>
</feature>
<dbReference type="Proteomes" id="UP000003111">
    <property type="component" value="Unassembled WGS sequence"/>
</dbReference>
<organism evidence="3 4">
    <name type="scientific">Aeromicrobium marinum DSM 15272</name>
    <dbReference type="NCBI Taxonomy" id="585531"/>
    <lineage>
        <taxon>Bacteria</taxon>
        <taxon>Bacillati</taxon>
        <taxon>Actinomycetota</taxon>
        <taxon>Actinomycetes</taxon>
        <taxon>Propionibacteriales</taxon>
        <taxon>Nocardioidaceae</taxon>
        <taxon>Aeromicrobium</taxon>
    </lineage>
</organism>
<comment type="caution">
    <text evidence="3">The sequence shown here is derived from an EMBL/GenBank/DDBJ whole genome shotgun (WGS) entry which is preliminary data.</text>
</comment>
<accession>E2S8B6</accession>
<dbReference type="SUPFAM" id="SSF46955">
    <property type="entry name" value="Putative DNA-binding domain"/>
    <property type="match status" value="1"/>
</dbReference>
<sequence length="91" mass="11108">MWDKRQHHTHHQEKPMTTALNDDHHEHDEMLTIEEAAALLRVPVATMRYWRYTGDGPFSFKVQRHVRYWRTDLILWRSEQGRRPDPVEPQH</sequence>
<dbReference type="InterPro" id="IPR009061">
    <property type="entry name" value="DNA-bd_dom_put_sf"/>
</dbReference>
<evidence type="ECO:0000313" key="4">
    <source>
        <dbReference type="Proteomes" id="UP000003111"/>
    </source>
</evidence>
<dbReference type="STRING" id="585531.HMPREF0063_10273"/>
<dbReference type="eggNOG" id="COG0789">
    <property type="taxonomic scope" value="Bacteria"/>
</dbReference>
<name>E2S8B6_9ACTN</name>
<proteinExistence type="predicted"/>
<dbReference type="InterPro" id="IPR041657">
    <property type="entry name" value="HTH_17"/>
</dbReference>
<feature type="domain" description="Helix-turn-helix" evidence="2">
    <location>
        <begin position="30"/>
        <end position="80"/>
    </location>
</feature>
<dbReference type="AlphaFoldDB" id="E2S8B6"/>
<reference evidence="3" key="1">
    <citation type="submission" date="2010-08" db="EMBL/GenBank/DDBJ databases">
        <authorList>
            <person name="Muzny D."/>
            <person name="Qin X."/>
            <person name="Buhay C."/>
            <person name="Dugan-Rocha S."/>
            <person name="Ding Y."/>
            <person name="Chen G."/>
            <person name="Hawes A."/>
            <person name="Holder M."/>
            <person name="Jhangiani S."/>
            <person name="Johnson A."/>
            <person name="Khan Z."/>
            <person name="Li Z."/>
            <person name="Liu W."/>
            <person name="Liu X."/>
            <person name="Perez L."/>
            <person name="Shen H."/>
            <person name="Wang Q."/>
            <person name="Watt J."/>
            <person name="Xi L."/>
            <person name="Xin Y."/>
            <person name="Zhou J."/>
            <person name="Deng J."/>
            <person name="Jiang H."/>
            <person name="Liu Y."/>
            <person name="Qu J."/>
            <person name="Song X.-Z."/>
            <person name="Zhang L."/>
            <person name="Villasana D."/>
            <person name="Johnson A."/>
            <person name="Liu J."/>
            <person name="Liyanage D."/>
            <person name="Lorensuhewa L."/>
            <person name="Robinson T."/>
            <person name="Song A."/>
            <person name="Song B.-B."/>
            <person name="Dinh H."/>
            <person name="Thornton R."/>
            <person name="Coyle M."/>
            <person name="Francisco L."/>
            <person name="Jackson L."/>
            <person name="Javaid M."/>
            <person name="Korchina V."/>
            <person name="Kovar C."/>
            <person name="Mata R."/>
            <person name="Mathew T."/>
            <person name="Ngo R."/>
            <person name="Nguyen L."/>
            <person name="Nguyen N."/>
            <person name="Okwuonu G."/>
            <person name="Ongeri F."/>
            <person name="Pham C."/>
            <person name="Simmons D."/>
            <person name="Wilczek-Boney K."/>
            <person name="Hale W."/>
            <person name="Jakkamsetti A."/>
            <person name="Pham P."/>
            <person name="Ruth R."/>
            <person name="San Lucas F."/>
            <person name="Warren J."/>
            <person name="Zhang J."/>
            <person name="Zhao Z."/>
            <person name="Zhou C."/>
            <person name="Zhu D."/>
            <person name="Lee S."/>
            <person name="Bess C."/>
            <person name="Blankenburg K."/>
            <person name="Forbes L."/>
            <person name="Fu Q."/>
            <person name="Gubbala S."/>
            <person name="Hirani K."/>
            <person name="Jayaseelan J.C."/>
            <person name="Lara F."/>
            <person name="Munidasa M."/>
            <person name="Palculict T."/>
            <person name="Patil S."/>
            <person name="Pu L.-L."/>
            <person name="Saada N."/>
            <person name="Tang L."/>
            <person name="Weissenberger G."/>
            <person name="Zhu Y."/>
            <person name="Hemphill L."/>
            <person name="Shang Y."/>
            <person name="Youmans B."/>
            <person name="Ayvaz T."/>
            <person name="Ross M."/>
            <person name="Santibanez J."/>
            <person name="Aqrawi P."/>
            <person name="Gross S."/>
            <person name="Joshi V."/>
            <person name="Fowler G."/>
            <person name="Nazareth L."/>
            <person name="Reid J."/>
            <person name="Worley K."/>
            <person name="Petrosino J."/>
            <person name="Highlander S."/>
            <person name="Gibbs R."/>
        </authorList>
    </citation>
    <scope>NUCLEOTIDE SEQUENCE [LARGE SCALE GENOMIC DNA]</scope>
    <source>
        <strain evidence="3">DSM 15272</strain>
    </source>
</reference>
<evidence type="ECO:0000313" key="3">
    <source>
        <dbReference type="EMBL" id="EFQ84421.1"/>
    </source>
</evidence>
<protein>
    <recommendedName>
        <fullName evidence="2">Helix-turn-helix domain-containing protein</fullName>
    </recommendedName>
</protein>
<dbReference type="EMBL" id="ACLF03000002">
    <property type="protein sequence ID" value="EFQ84421.1"/>
    <property type="molecule type" value="Genomic_DNA"/>
</dbReference>
<evidence type="ECO:0000256" key="1">
    <source>
        <dbReference type="SAM" id="MobiDB-lite"/>
    </source>
</evidence>